<organism evidence="4">
    <name type="scientific">Guillardia theta (strain CCMP2712)</name>
    <name type="common">Cryptophyte</name>
    <dbReference type="NCBI Taxonomy" id="905079"/>
    <lineage>
        <taxon>Eukaryota</taxon>
        <taxon>Cryptophyceae</taxon>
        <taxon>Pyrenomonadales</taxon>
        <taxon>Geminigeraceae</taxon>
        <taxon>Guillardia</taxon>
    </lineage>
</organism>
<feature type="coiled-coil region" evidence="1">
    <location>
        <begin position="1128"/>
        <end position="1162"/>
    </location>
</feature>
<proteinExistence type="predicted"/>
<dbReference type="KEGG" id="gtt:GUITHDRAFT_147760"/>
<gene>
    <name evidence="4" type="ORF">GUITHDRAFT_147760</name>
</gene>
<dbReference type="RefSeq" id="XP_005820611.1">
    <property type="nucleotide sequence ID" value="XM_005820554.1"/>
</dbReference>
<evidence type="ECO:0000256" key="3">
    <source>
        <dbReference type="SAM" id="SignalP"/>
    </source>
</evidence>
<evidence type="ECO:0000313" key="5">
    <source>
        <dbReference type="EnsemblProtists" id="EKX33631"/>
    </source>
</evidence>
<feature type="compositionally biased region" description="Acidic residues" evidence="2">
    <location>
        <begin position="1053"/>
        <end position="1079"/>
    </location>
</feature>
<evidence type="ECO:0000256" key="1">
    <source>
        <dbReference type="SAM" id="Coils"/>
    </source>
</evidence>
<name>L1IBJ4_GUITC</name>
<keyword evidence="1" id="KW-0175">Coiled coil</keyword>
<dbReference type="EMBL" id="JH993134">
    <property type="protein sequence ID" value="EKX33631.1"/>
    <property type="molecule type" value="Genomic_DNA"/>
</dbReference>
<dbReference type="EnsemblProtists" id="EKX33631">
    <property type="protein sequence ID" value="EKX33631"/>
    <property type="gene ID" value="GUITHDRAFT_147760"/>
</dbReference>
<reference evidence="4 6" key="1">
    <citation type="journal article" date="2012" name="Nature">
        <title>Algal genomes reveal evolutionary mosaicism and the fate of nucleomorphs.</title>
        <authorList>
            <consortium name="DOE Joint Genome Institute"/>
            <person name="Curtis B.A."/>
            <person name="Tanifuji G."/>
            <person name="Burki F."/>
            <person name="Gruber A."/>
            <person name="Irimia M."/>
            <person name="Maruyama S."/>
            <person name="Arias M.C."/>
            <person name="Ball S.G."/>
            <person name="Gile G.H."/>
            <person name="Hirakawa Y."/>
            <person name="Hopkins J.F."/>
            <person name="Kuo A."/>
            <person name="Rensing S.A."/>
            <person name="Schmutz J."/>
            <person name="Symeonidi A."/>
            <person name="Elias M."/>
            <person name="Eveleigh R.J."/>
            <person name="Herman E.K."/>
            <person name="Klute M.J."/>
            <person name="Nakayama T."/>
            <person name="Obornik M."/>
            <person name="Reyes-Prieto A."/>
            <person name="Armbrust E.V."/>
            <person name="Aves S.J."/>
            <person name="Beiko R.G."/>
            <person name="Coutinho P."/>
            <person name="Dacks J.B."/>
            <person name="Durnford D.G."/>
            <person name="Fast N.M."/>
            <person name="Green B.R."/>
            <person name="Grisdale C.J."/>
            <person name="Hempel F."/>
            <person name="Henrissat B."/>
            <person name="Hoppner M.P."/>
            <person name="Ishida K."/>
            <person name="Kim E."/>
            <person name="Koreny L."/>
            <person name="Kroth P.G."/>
            <person name="Liu Y."/>
            <person name="Malik S.B."/>
            <person name="Maier U.G."/>
            <person name="McRose D."/>
            <person name="Mock T."/>
            <person name="Neilson J.A."/>
            <person name="Onodera N.T."/>
            <person name="Poole A.M."/>
            <person name="Pritham E.J."/>
            <person name="Richards T.A."/>
            <person name="Rocap G."/>
            <person name="Roy S.W."/>
            <person name="Sarai C."/>
            <person name="Schaack S."/>
            <person name="Shirato S."/>
            <person name="Slamovits C.H."/>
            <person name="Spencer D.F."/>
            <person name="Suzuki S."/>
            <person name="Worden A.Z."/>
            <person name="Zauner S."/>
            <person name="Barry K."/>
            <person name="Bell C."/>
            <person name="Bharti A.K."/>
            <person name="Crow J.A."/>
            <person name="Grimwood J."/>
            <person name="Kramer R."/>
            <person name="Lindquist E."/>
            <person name="Lucas S."/>
            <person name="Salamov A."/>
            <person name="McFadden G.I."/>
            <person name="Lane C.E."/>
            <person name="Keeling P.J."/>
            <person name="Gray M.W."/>
            <person name="Grigoriev I.V."/>
            <person name="Archibald J.M."/>
        </authorList>
    </citation>
    <scope>NUCLEOTIDE SEQUENCE</scope>
    <source>
        <strain evidence="4 6">CCMP2712</strain>
    </source>
</reference>
<dbReference type="HOGENOM" id="CLU_274229_0_0_1"/>
<dbReference type="AlphaFoldDB" id="L1IBJ4"/>
<reference evidence="5" key="3">
    <citation type="submission" date="2016-03" db="UniProtKB">
        <authorList>
            <consortium name="EnsemblProtists"/>
        </authorList>
    </citation>
    <scope>IDENTIFICATION</scope>
</reference>
<dbReference type="Proteomes" id="UP000011087">
    <property type="component" value="Unassembled WGS sequence"/>
</dbReference>
<feature type="compositionally biased region" description="Basic residues" evidence="2">
    <location>
        <begin position="1085"/>
        <end position="1096"/>
    </location>
</feature>
<evidence type="ECO:0008006" key="7">
    <source>
        <dbReference type="Google" id="ProtNLM"/>
    </source>
</evidence>
<keyword evidence="3" id="KW-0732">Signal</keyword>
<feature type="region of interest" description="Disordered" evidence="2">
    <location>
        <begin position="1031"/>
        <end position="1127"/>
    </location>
</feature>
<dbReference type="GeneID" id="17290388"/>
<protein>
    <recommendedName>
        <fullName evidence="7">START domain-containing protein</fullName>
    </recommendedName>
</protein>
<feature type="signal peptide" evidence="3">
    <location>
        <begin position="1"/>
        <end position="17"/>
    </location>
</feature>
<keyword evidence="6" id="KW-1185">Reference proteome</keyword>
<feature type="chain" id="PRO_5008769849" description="START domain-containing protein" evidence="3">
    <location>
        <begin position="18"/>
        <end position="1170"/>
    </location>
</feature>
<evidence type="ECO:0000313" key="6">
    <source>
        <dbReference type="Proteomes" id="UP000011087"/>
    </source>
</evidence>
<reference evidence="6" key="2">
    <citation type="submission" date="2012-11" db="EMBL/GenBank/DDBJ databases">
        <authorList>
            <person name="Kuo A."/>
            <person name="Curtis B.A."/>
            <person name="Tanifuji G."/>
            <person name="Burki F."/>
            <person name="Gruber A."/>
            <person name="Irimia M."/>
            <person name="Maruyama S."/>
            <person name="Arias M.C."/>
            <person name="Ball S.G."/>
            <person name="Gile G.H."/>
            <person name="Hirakawa Y."/>
            <person name="Hopkins J.F."/>
            <person name="Rensing S.A."/>
            <person name="Schmutz J."/>
            <person name="Symeonidi A."/>
            <person name="Elias M."/>
            <person name="Eveleigh R.J."/>
            <person name="Herman E.K."/>
            <person name="Klute M.J."/>
            <person name="Nakayama T."/>
            <person name="Obornik M."/>
            <person name="Reyes-Prieto A."/>
            <person name="Armbrust E.V."/>
            <person name="Aves S.J."/>
            <person name="Beiko R.G."/>
            <person name="Coutinho P."/>
            <person name="Dacks J.B."/>
            <person name="Durnford D.G."/>
            <person name="Fast N.M."/>
            <person name="Green B.R."/>
            <person name="Grisdale C."/>
            <person name="Hempe F."/>
            <person name="Henrissat B."/>
            <person name="Hoppner M.P."/>
            <person name="Ishida K.-I."/>
            <person name="Kim E."/>
            <person name="Koreny L."/>
            <person name="Kroth P.G."/>
            <person name="Liu Y."/>
            <person name="Malik S.-B."/>
            <person name="Maier U.G."/>
            <person name="McRose D."/>
            <person name="Mock T."/>
            <person name="Neilson J.A."/>
            <person name="Onodera N.T."/>
            <person name="Poole A.M."/>
            <person name="Pritham E.J."/>
            <person name="Richards T.A."/>
            <person name="Rocap G."/>
            <person name="Roy S.W."/>
            <person name="Sarai C."/>
            <person name="Schaack S."/>
            <person name="Shirato S."/>
            <person name="Slamovits C.H."/>
            <person name="Spencer D.F."/>
            <person name="Suzuki S."/>
            <person name="Worden A.Z."/>
            <person name="Zauner S."/>
            <person name="Barry K."/>
            <person name="Bell C."/>
            <person name="Bharti A.K."/>
            <person name="Crow J.A."/>
            <person name="Grimwood J."/>
            <person name="Kramer R."/>
            <person name="Lindquist E."/>
            <person name="Lucas S."/>
            <person name="Salamov A."/>
            <person name="McFadden G.I."/>
            <person name="Lane C.E."/>
            <person name="Keeling P.J."/>
            <person name="Gray M.W."/>
            <person name="Grigoriev I.V."/>
            <person name="Archibald J.M."/>
        </authorList>
    </citation>
    <scope>NUCLEOTIDE SEQUENCE</scope>
    <source>
        <strain evidence="6">CCMP2712</strain>
    </source>
</reference>
<evidence type="ECO:0000256" key="2">
    <source>
        <dbReference type="SAM" id="MobiDB-lite"/>
    </source>
</evidence>
<sequence>MLALLFLLLAALPMSQSQGFMPVHGGVDVIGTATLHAATTNSFDASTQAWTVSIVPDQPGANFALFLLDQRGATGPSYNFLTDVAPWCAPVEGWCCIEEFLLTTAYMNSALQLSTAGIPSCARNSSEYGAVVRHLRNFGDIAASEGVRYNYSSFTLTLSHTVAQKYGAESLDEYGNYLIDLRLVGVFATESGGFQDMVWVPYQSVLLRDINTLITRSFEDVRECVALNASKPENSFWLARYEGNSKVCQWFFNLGLYAYPPHAQSSGMPSTCEVPRETGMTVGFTVWLLMNSTELSRTLQADVAPTNLTMQSSPLVGGWLDGVSATMSAAFERAVLKSRLLNVNSRVLSELHSTQYAREWRIYMHSARKIYENLVPANYIPVQTVLVRDSQSSPYVFPDWLQRMGVFDEERTADVSAFPMRRSLPVQAVSVEMVCIIDSQALQMPDILTALSDASAEVVGGGNISGLWGMNLFVRDLGALWSERVQQPVRYRMNPEEVCRRMTKESTKKLLRLQESGPASSLRRLESEAVVHVINSARSQGIVTGTCRQIHPADLHTLVRCRLTCTENSITTNLGTAVIKVPIPIPQCDDMESFKAHAGNILHANNTIFEQCHPLREAMLKHIKGLHVDSAPEEEAEALDEAVPSTLYQNLVFKCQKKISERGSGWDGTSRFGNCRVSARNVVRGNVSSELNWSTQARAVNAVMSSMQKQGLSIVRHEMRFRKGNLLYCLDTLYMPTTPGNGEVLSARVVKMEGNETPFQWQRDFDAVNRQFIDDDHGMKRYDVAMQQSASILRHAKQVSIRHFENQVCRKLLEKRAVQTEESRRLTAKHHGVYIQNEVMMQKLRDELQAEMTPEEKDEASAFVESCLGRRGISLVCRNGGIVRSHCKNAVDISTVQAEVEMHYMVDAPCITKAFEGKSIDVNLKNIWKIEAHGLCLLPQPALDKGLCLATIPSAHDIGNQWVKVPESAILCMVKHRAVLVHRDHDGGSRNHAIDEGVYVEDDAIVVVLILKCPDEVLRETLRAANHLSQHEALRHSGTNADMPPAKNKNGLNDDDEIEKEIDNDMEEDEGAENEEDNGDEHKEKKAGKKAGKQAKSKATSVKGAGVSKKAKEPKPAKPRRPFARLETEVLENRKAVLEERISVAKAQITIMSSKLQKYEDEKRFREEAA</sequence>
<accession>L1IBJ4</accession>
<evidence type="ECO:0000313" key="4">
    <source>
        <dbReference type="EMBL" id="EKX33631.1"/>
    </source>
</evidence>
<dbReference type="PaxDb" id="55529-EKX33631"/>